<dbReference type="AlphaFoldDB" id="A0A9P0MG51"/>
<evidence type="ECO:0000256" key="1">
    <source>
        <dbReference type="SAM" id="MobiDB-lite"/>
    </source>
</evidence>
<sequence>MNSNSFVFLLGLTASAHCWPYSGVISSVKEHMTEDIIQWKEQVEEDAKLIHNHIKDNIQAVMSGDPYHAVKTITKNYIELAKVIAGHAMNNSFKIAHDLKEDVEKLIAEYNSDSTTTQPETESPVKPETEDPIESKTSDEPETETPNEPETKDEVGAETSDDPKNETSNQSETDTSDEPKTDISDGQETGTSDEFEKESSNEAAIETSDEQETETSDKPETEVSDEKNTEAKGKNHAKGSKHGKEHKHAKEKHPKDENKSDVNSKRKMMFQTNMQVSFKNKFRR</sequence>
<feature type="compositionally biased region" description="Basic and acidic residues" evidence="1">
    <location>
        <begin position="215"/>
        <end position="233"/>
    </location>
</feature>
<proteinExistence type="predicted"/>
<keyword evidence="4" id="KW-1185">Reference proteome</keyword>
<feature type="compositionally biased region" description="Basic and acidic residues" evidence="1">
    <location>
        <begin position="149"/>
        <end position="165"/>
    </location>
</feature>
<feature type="compositionally biased region" description="Polar residues" evidence="1">
    <location>
        <begin position="111"/>
        <end position="121"/>
    </location>
</feature>
<dbReference type="Proteomes" id="UP001152798">
    <property type="component" value="Chromosome 3"/>
</dbReference>
<feature type="compositionally biased region" description="Basic residues" evidence="1">
    <location>
        <begin position="234"/>
        <end position="252"/>
    </location>
</feature>
<feature type="chain" id="PRO_5040340593" description="Neuropeptide" evidence="2">
    <location>
        <begin position="19"/>
        <end position="284"/>
    </location>
</feature>
<evidence type="ECO:0000313" key="3">
    <source>
        <dbReference type="EMBL" id="CAH1397433.1"/>
    </source>
</evidence>
<feature type="compositionally biased region" description="Basic and acidic residues" evidence="1">
    <location>
        <begin position="253"/>
        <end position="264"/>
    </location>
</feature>
<name>A0A9P0MG51_NEZVI</name>
<dbReference type="OrthoDB" id="10492764at2759"/>
<evidence type="ECO:0000256" key="2">
    <source>
        <dbReference type="SAM" id="SignalP"/>
    </source>
</evidence>
<protein>
    <recommendedName>
        <fullName evidence="5">Neuropeptide</fullName>
    </recommendedName>
</protein>
<gene>
    <name evidence="3" type="ORF">NEZAVI_LOCUS7256</name>
</gene>
<reference evidence="3" key="1">
    <citation type="submission" date="2022-01" db="EMBL/GenBank/DDBJ databases">
        <authorList>
            <person name="King R."/>
        </authorList>
    </citation>
    <scope>NUCLEOTIDE SEQUENCE</scope>
</reference>
<keyword evidence="2" id="KW-0732">Signal</keyword>
<feature type="compositionally biased region" description="Basic and acidic residues" evidence="1">
    <location>
        <begin position="123"/>
        <end position="139"/>
    </location>
</feature>
<feature type="signal peptide" evidence="2">
    <location>
        <begin position="1"/>
        <end position="18"/>
    </location>
</feature>
<feature type="region of interest" description="Disordered" evidence="1">
    <location>
        <begin position="110"/>
        <end position="284"/>
    </location>
</feature>
<dbReference type="EMBL" id="OV725079">
    <property type="protein sequence ID" value="CAH1397433.1"/>
    <property type="molecule type" value="Genomic_DNA"/>
</dbReference>
<evidence type="ECO:0008006" key="5">
    <source>
        <dbReference type="Google" id="ProtNLM"/>
    </source>
</evidence>
<accession>A0A9P0MG51</accession>
<organism evidence="3 4">
    <name type="scientific">Nezara viridula</name>
    <name type="common">Southern green stink bug</name>
    <name type="synonym">Cimex viridulus</name>
    <dbReference type="NCBI Taxonomy" id="85310"/>
    <lineage>
        <taxon>Eukaryota</taxon>
        <taxon>Metazoa</taxon>
        <taxon>Ecdysozoa</taxon>
        <taxon>Arthropoda</taxon>
        <taxon>Hexapoda</taxon>
        <taxon>Insecta</taxon>
        <taxon>Pterygota</taxon>
        <taxon>Neoptera</taxon>
        <taxon>Paraneoptera</taxon>
        <taxon>Hemiptera</taxon>
        <taxon>Heteroptera</taxon>
        <taxon>Panheteroptera</taxon>
        <taxon>Pentatomomorpha</taxon>
        <taxon>Pentatomoidea</taxon>
        <taxon>Pentatomidae</taxon>
        <taxon>Pentatominae</taxon>
        <taxon>Nezara</taxon>
    </lineage>
</organism>
<evidence type="ECO:0000313" key="4">
    <source>
        <dbReference type="Proteomes" id="UP001152798"/>
    </source>
</evidence>